<dbReference type="GeneID" id="35446940"/>
<protein>
    <submittedName>
        <fullName evidence="1">Uncharacterized protein</fullName>
    </submittedName>
</protein>
<proteinExistence type="predicted"/>
<dbReference type="Proteomes" id="UP000242254">
    <property type="component" value="Unassembled WGS sequence"/>
</dbReference>
<evidence type="ECO:0000313" key="1">
    <source>
        <dbReference type="EMBL" id="PHZ07563.1"/>
    </source>
</evidence>
<dbReference type="EMBL" id="KZ303874">
    <property type="protein sequence ID" value="PHZ07563.1"/>
    <property type="molecule type" value="Genomic_DNA"/>
</dbReference>
<dbReference type="AlphaFoldDB" id="A0A2G4SFL5"/>
<sequence length="551" mass="62967">MKTSLVSMNMIKPLLEEAKSEDIAITLSSCLVREWTNMKMIENISREFNFGTEKTAKEIILKELKTFWKAKCNINKNTATAVKRAGQLYKTVSLVVESDPILLIIRHNIEEQKKPIRQQGRVSIRNRIIEQGYEDAANSLSCNHDSIASTDENDCATTHGEVAQKKHKHLNLKSFKKLDNNNKLIELNKFYGTKDVLNFTKTSSLPKRFANDVQHIKETYGLTLPFILCNDEYSILKKLSRCHSKEDLYHVVENINPFSNESCLPYIKLAVQKLCNLYYNKLLLNSNNNEAWYRSIVYGDLFDYIFAVQPYYITKRSECHSAVIKSMKRLGLVEKDEHDVRLDFIFTNIAVAGLGDALFCEDKPTDKVSKKDETKTCHLREKSLVYWKSLLPYDACLNHLMAISCQFSKLKLIITGTKIVNGITMHSRLKEVNIPCSDQSGAMLANYLTTVISLMRTVIRNFKVIETIMDVVQEDNLVFLSSSANETCFREDSDSSSEGSIVSPALPNWEAAEREDRIMKKIEASIKSLNETDEGRYVSSFWEDVAFNAEI</sequence>
<organism evidence="1 2">
    <name type="scientific">Rhizopus microsporus ATCC 52813</name>
    <dbReference type="NCBI Taxonomy" id="1340429"/>
    <lineage>
        <taxon>Eukaryota</taxon>
        <taxon>Fungi</taxon>
        <taxon>Fungi incertae sedis</taxon>
        <taxon>Mucoromycota</taxon>
        <taxon>Mucoromycotina</taxon>
        <taxon>Mucoromycetes</taxon>
        <taxon>Mucorales</taxon>
        <taxon>Mucorineae</taxon>
        <taxon>Rhizopodaceae</taxon>
        <taxon>Rhizopus</taxon>
    </lineage>
</organism>
<dbReference type="RefSeq" id="XP_023461271.1">
    <property type="nucleotide sequence ID" value="XM_023615952.1"/>
</dbReference>
<gene>
    <name evidence="1" type="ORF">RHIMIDRAFT_97798</name>
</gene>
<accession>A0A2G4SFL5</accession>
<reference evidence="1 2" key="1">
    <citation type="journal article" date="2016" name="Proc. Natl. Acad. Sci. U.S.A.">
        <title>Lipid metabolic changes in an early divergent fungus govern the establishment of a mutualistic symbiosis with endobacteria.</title>
        <authorList>
            <person name="Lastovetsky O.A."/>
            <person name="Gaspar M.L."/>
            <person name="Mondo S.J."/>
            <person name="LaButti K.M."/>
            <person name="Sandor L."/>
            <person name="Grigoriev I.V."/>
            <person name="Henry S.A."/>
            <person name="Pawlowska T.E."/>
        </authorList>
    </citation>
    <scope>NUCLEOTIDE SEQUENCE [LARGE SCALE GENOMIC DNA]</scope>
    <source>
        <strain evidence="1 2">ATCC 52813</strain>
    </source>
</reference>
<name>A0A2G4SFL5_RHIZD</name>
<keyword evidence="2" id="KW-1185">Reference proteome</keyword>
<evidence type="ECO:0000313" key="2">
    <source>
        <dbReference type="Proteomes" id="UP000242254"/>
    </source>
</evidence>